<dbReference type="KEGG" id="caa:Caka_0597"/>
<dbReference type="eggNOG" id="COG0457">
    <property type="taxonomic scope" value="Bacteria"/>
</dbReference>
<dbReference type="SUPFAM" id="SSF48371">
    <property type="entry name" value="ARM repeat"/>
    <property type="match status" value="1"/>
</dbReference>
<dbReference type="Gene3D" id="1.10.1130.10">
    <property type="entry name" value="Flavocytochrome C3, Chain A"/>
    <property type="match status" value="2"/>
</dbReference>
<dbReference type="PROSITE" id="PS51257">
    <property type="entry name" value="PROKAR_LIPOPROTEIN"/>
    <property type="match status" value="1"/>
</dbReference>
<dbReference type="InterPro" id="IPR019734">
    <property type="entry name" value="TPR_rpt"/>
</dbReference>
<evidence type="ECO:0000256" key="2">
    <source>
        <dbReference type="PROSITE-ProRule" id="PRU00339"/>
    </source>
</evidence>
<reference evidence="4 5" key="1">
    <citation type="journal article" date="2010" name="Stand. Genomic Sci.">
        <title>Complete genome sequence of Coraliomargarita akajimensis type strain (04OKA010-24).</title>
        <authorList>
            <person name="Mavromatis K."/>
            <person name="Abt B."/>
            <person name="Brambilla E."/>
            <person name="Lapidus A."/>
            <person name="Copeland A."/>
            <person name="Deshpande S."/>
            <person name="Nolan M."/>
            <person name="Lucas S."/>
            <person name="Tice H."/>
            <person name="Cheng J.F."/>
            <person name="Han C."/>
            <person name="Detter J.C."/>
            <person name="Woyke T."/>
            <person name="Goodwin L."/>
            <person name="Pitluck S."/>
            <person name="Held B."/>
            <person name="Brettin T."/>
            <person name="Tapia R."/>
            <person name="Ivanova N."/>
            <person name="Mikhailova N."/>
            <person name="Pati A."/>
            <person name="Liolios K."/>
            <person name="Chen A."/>
            <person name="Palaniappan K."/>
            <person name="Land M."/>
            <person name="Hauser L."/>
            <person name="Chang Y.J."/>
            <person name="Jeffries C.D."/>
            <person name="Rohde M."/>
            <person name="Goker M."/>
            <person name="Bristow J."/>
            <person name="Eisen J.A."/>
            <person name="Markowitz V."/>
            <person name="Hugenholtz P."/>
            <person name="Klenk H.P."/>
            <person name="Kyrpides N.C."/>
        </authorList>
    </citation>
    <scope>NUCLEOTIDE SEQUENCE [LARGE SCALE GENOMIC DNA]</scope>
    <source>
        <strain evidence="5">DSM 45221 / IAM 15411 / JCM 23193 / KCTC 12865</strain>
    </source>
</reference>
<sequence length="710" mass="80100">MNTSARRSIPLLTALIAYALFLVLGCGKPESSEGSATKAPSVRQGPAFPFSHNNARQFKIGADACVECHADAVAKWKNSHHGRANRPVSAKNDRAAFTPARRITESGVIYEMAEASPGKFVLRVIDPETEAVSESYDLVGVIGTTPLRQYLAHLPGDKFQTISASYDVLNDQWFDVYQGQDRLPGEWGHWAGQGMNWNSNCAYCHTTEYQKNYDFETDSYHSYWTQQSISCAECHVGVEAHVEAAKRGDYTTGLNKLTKEQTLDNCATCHSRRDQLTADAFELGDRYDDHFSLSTPSQPGLYYHDGQILDEVFVYGSFRMSRMHHKGVHCMDCHDPHSMELTMPVENNMLCMKCHEGGVDGAPVIQPELHSFHPADSTGNRCVECHMVQTNYMQIDPRADHGFHSPDPLMTKELGIPNACNRCHTEETVDWAVDWSERWYGDKLAESRQRMRARALDAAHNFRPEGMEQLFELLEEEDISAWIATYTSLLANYLPNRRVEEQFKSLLDHEAPIVRERATAALAQTQGNNDLLIDQLSDDSRSVRLAAARGLEMSNNLPAETQAAKEFNDYLQFNIDRPQSLMILANRAAREGNVPELKKYLDRAVQFDKLNGEVYRQGAILFSIAGQSETAEAYLKQGWTISPDNAMFPYSLGLLYAERQDLERAVGYLEETVTMQPDFPRAWYNLSLAYQQLNRPEDAQRAMMRAQSGQ</sequence>
<dbReference type="Pfam" id="PF13435">
    <property type="entry name" value="Cytochrome_C554"/>
    <property type="match status" value="1"/>
</dbReference>
<feature type="repeat" description="TPR" evidence="2">
    <location>
        <begin position="646"/>
        <end position="679"/>
    </location>
</feature>
<dbReference type="RefSeq" id="WP_013042346.1">
    <property type="nucleotide sequence ID" value="NC_014008.1"/>
</dbReference>
<dbReference type="SUPFAM" id="SSF48695">
    <property type="entry name" value="Multiheme cytochromes"/>
    <property type="match status" value="1"/>
</dbReference>
<dbReference type="Proteomes" id="UP000000925">
    <property type="component" value="Chromosome"/>
</dbReference>
<evidence type="ECO:0000256" key="1">
    <source>
        <dbReference type="ARBA" id="ARBA00022729"/>
    </source>
</evidence>
<dbReference type="PROSITE" id="PS50005">
    <property type="entry name" value="TPR"/>
    <property type="match status" value="1"/>
</dbReference>
<evidence type="ECO:0000313" key="5">
    <source>
        <dbReference type="Proteomes" id="UP000000925"/>
    </source>
</evidence>
<keyword evidence="2" id="KW-0802">TPR repeat</keyword>
<dbReference type="InterPro" id="IPR023155">
    <property type="entry name" value="Cyt_c-552/4"/>
</dbReference>
<dbReference type="AlphaFoldDB" id="D5ENW3"/>
<protein>
    <submittedName>
        <fullName evidence="4">Cytochrome c family protein</fullName>
    </submittedName>
</protein>
<dbReference type="InterPro" id="IPR036280">
    <property type="entry name" value="Multihaem_cyt_sf"/>
</dbReference>
<dbReference type="HOGENOM" id="CLU_013154_0_0_0"/>
<keyword evidence="1" id="KW-0732">Signal</keyword>
<dbReference type="EMBL" id="CP001998">
    <property type="protein sequence ID" value="ADE53622.1"/>
    <property type="molecule type" value="Genomic_DNA"/>
</dbReference>
<dbReference type="InterPro" id="IPR016024">
    <property type="entry name" value="ARM-type_fold"/>
</dbReference>
<gene>
    <name evidence="4" type="ordered locus">Caka_0597</name>
</gene>
<dbReference type="Gene3D" id="1.25.40.10">
    <property type="entry name" value="Tetratricopeptide repeat domain"/>
    <property type="match status" value="1"/>
</dbReference>
<dbReference type="InterPro" id="IPR011989">
    <property type="entry name" value="ARM-like"/>
</dbReference>
<dbReference type="InterPro" id="IPR051829">
    <property type="entry name" value="Multiheme_Cytochr_ET"/>
</dbReference>
<feature type="domain" description="Cytochrome c-552/4" evidence="3">
    <location>
        <begin position="64"/>
        <end position="92"/>
    </location>
</feature>
<dbReference type="PANTHER" id="PTHR35038">
    <property type="entry name" value="DISSIMILATORY SULFITE REDUCTASE SIRA"/>
    <property type="match status" value="1"/>
</dbReference>
<keyword evidence="5" id="KW-1185">Reference proteome</keyword>
<dbReference type="InterPro" id="IPR011990">
    <property type="entry name" value="TPR-like_helical_dom_sf"/>
</dbReference>
<name>D5ENW3_CORAD</name>
<accession>D5ENW3</accession>
<dbReference type="PANTHER" id="PTHR35038:SF8">
    <property type="entry name" value="C-TYPE POLYHEME CYTOCHROME OMCC"/>
    <property type="match status" value="1"/>
</dbReference>
<proteinExistence type="predicted"/>
<organism evidence="4 5">
    <name type="scientific">Coraliomargarita akajimensis (strain DSM 45221 / IAM 15411 / JCM 23193 / KCTC 12865 / 04OKA010-24)</name>
    <dbReference type="NCBI Taxonomy" id="583355"/>
    <lineage>
        <taxon>Bacteria</taxon>
        <taxon>Pseudomonadati</taxon>
        <taxon>Verrucomicrobiota</taxon>
        <taxon>Opitutia</taxon>
        <taxon>Puniceicoccales</taxon>
        <taxon>Coraliomargaritaceae</taxon>
        <taxon>Coraliomargarita</taxon>
    </lineage>
</organism>
<dbReference type="SUPFAM" id="SSF48452">
    <property type="entry name" value="TPR-like"/>
    <property type="match status" value="1"/>
</dbReference>
<dbReference type="STRING" id="583355.Caka_0597"/>
<evidence type="ECO:0000259" key="3">
    <source>
        <dbReference type="Pfam" id="PF13435"/>
    </source>
</evidence>
<dbReference type="Gene3D" id="1.25.10.10">
    <property type="entry name" value="Leucine-rich Repeat Variant"/>
    <property type="match status" value="1"/>
</dbReference>
<dbReference type="Pfam" id="PF13181">
    <property type="entry name" value="TPR_8"/>
    <property type="match status" value="1"/>
</dbReference>
<evidence type="ECO:0000313" key="4">
    <source>
        <dbReference type="EMBL" id="ADE53622.1"/>
    </source>
</evidence>